<name>A0ABX3KPY3_SALCS</name>
<keyword evidence="6" id="KW-0963">Cytoplasm</keyword>
<comment type="similarity">
    <text evidence="1 6">Belongs to the ferritin family. Prokaryotic subfamily.</text>
</comment>
<gene>
    <name evidence="8" type="ORF">BZJ21_09925</name>
</gene>
<dbReference type="InterPro" id="IPR001519">
    <property type="entry name" value="Ferritin"/>
</dbReference>
<dbReference type="InterPro" id="IPR012347">
    <property type="entry name" value="Ferritin-like"/>
</dbReference>
<dbReference type="Gene3D" id="1.20.1260.10">
    <property type="match status" value="1"/>
</dbReference>
<proteinExistence type="inferred from homology"/>
<dbReference type="PROSITE" id="PS50905">
    <property type="entry name" value="FERRITIN_LIKE"/>
    <property type="match status" value="1"/>
</dbReference>
<dbReference type="PANTHER" id="PTHR11431">
    <property type="entry name" value="FERRITIN"/>
    <property type="match status" value="1"/>
</dbReference>
<evidence type="ECO:0000313" key="9">
    <source>
        <dbReference type="Proteomes" id="UP000189431"/>
    </source>
</evidence>
<comment type="caution">
    <text evidence="8">The sequence shown here is derived from an EMBL/GenBank/DDBJ whole genome shotgun (WGS) entry which is preliminary data.</text>
</comment>
<evidence type="ECO:0000259" key="7">
    <source>
        <dbReference type="PROSITE" id="PS50905"/>
    </source>
</evidence>
<dbReference type="InterPro" id="IPR009040">
    <property type="entry name" value="Ferritin-like_diiron"/>
</dbReference>
<comment type="function">
    <text evidence="6">Iron-storage protein.</text>
</comment>
<evidence type="ECO:0000256" key="1">
    <source>
        <dbReference type="ARBA" id="ARBA00006950"/>
    </source>
</evidence>
<dbReference type="EMBL" id="MUFR01000025">
    <property type="protein sequence ID" value="OOF33640.1"/>
    <property type="molecule type" value="Genomic_DNA"/>
</dbReference>
<keyword evidence="2 6" id="KW-0409">Iron storage</keyword>
<accession>A0ABX3KPY3</accession>
<dbReference type="NCBIfam" id="NF007638">
    <property type="entry name" value="PRK10304.1"/>
    <property type="match status" value="1"/>
</dbReference>
<evidence type="ECO:0000256" key="4">
    <source>
        <dbReference type="ARBA" id="ARBA00023002"/>
    </source>
</evidence>
<evidence type="ECO:0000313" key="8">
    <source>
        <dbReference type="EMBL" id="OOF33640.1"/>
    </source>
</evidence>
<comment type="subcellular location">
    <subcellularLocation>
        <location evidence="6">Cytoplasm</location>
    </subcellularLocation>
</comment>
<organism evidence="8 9">
    <name type="scientific">Salinivibrio costicola subsp. alcaliphilus</name>
    <dbReference type="NCBI Taxonomy" id="272773"/>
    <lineage>
        <taxon>Bacteria</taxon>
        <taxon>Pseudomonadati</taxon>
        <taxon>Pseudomonadota</taxon>
        <taxon>Gammaproteobacteria</taxon>
        <taxon>Vibrionales</taxon>
        <taxon>Vibrionaceae</taxon>
        <taxon>Salinivibrio</taxon>
    </lineage>
</organism>
<dbReference type="EC" id="1.16.3.2" evidence="6"/>
<dbReference type="Proteomes" id="UP000189431">
    <property type="component" value="Unassembled WGS sequence"/>
</dbReference>
<sequence length="176" mass="20116">MLAPAMVDRLNEQINLEFFSSNLYLQMSAWCEDQGFEGAAKFLHKHAQEEMQHMQRLFTYVSETGAMPILGSIDAPRHEFSSLGEVFRETYQHERLITEKINSLAHAAFTTQDYSTFNFLQWYVAEQHEEEKLFKGVLDKIELVGEDGKALFFIDKDLASMAVEESTSVMDSSAGQ</sequence>
<dbReference type="RefSeq" id="WP_021022218.1">
    <property type="nucleotide sequence ID" value="NZ_MUFR01000025.1"/>
</dbReference>
<keyword evidence="4" id="KW-0560">Oxidoreductase</keyword>
<dbReference type="InterPro" id="IPR009078">
    <property type="entry name" value="Ferritin-like_SF"/>
</dbReference>
<dbReference type="InterPro" id="IPR008331">
    <property type="entry name" value="Ferritin_DPS_dom"/>
</dbReference>
<evidence type="ECO:0000256" key="3">
    <source>
        <dbReference type="ARBA" id="ARBA00022723"/>
    </source>
</evidence>
<evidence type="ECO:0000256" key="6">
    <source>
        <dbReference type="RuleBase" id="RU361145"/>
    </source>
</evidence>
<protein>
    <recommendedName>
        <fullName evidence="6">Ferritin</fullName>
        <ecNumber evidence="6">1.16.3.2</ecNumber>
    </recommendedName>
</protein>
<dbReference type="SUPFAM" id="SSF47240">
    <property type="entry name" value="Ferritin-like"/>
    <property type="match status" value="1"/>
</dbReference>
<feature type="domain" description="Ferritin-like diiron" evidence="7">
    <location>
        <begin position="1"/>
        <end position="145"/>
    </location>
</feature>
<comment type="catalytic activity">
    <reaction evidence="6">
        <text>4 Fe(2+) + O2 + 6 H2O = 4 iron(III) oxide-hydroxide + 12 H(+)</text>
        <dbReference type="Rhea" id="RHEA:11972"/>
        <dbReference type="ChEBI" id="CHEBI:15377"/>
        <dbReference type="ChEBI" id="CHEBI:15378"/>
        <dbReference type="ChEBI" id="CHEBI:15379"/>
        <dbReference type="ChEBI" id="CHEBI:29033"/>
        <dbReference type="ChEBI" id="CHEBI:78619"/>
        <dbReference type="EC" id="1.16.3.2"/>
    </reaction>
</comment>
<keyword evidence="5 6" id="KW-0408">Iron</keyword>
<evidence type="ECO:0000256" key="2">
    <source>
        <dbReference type="ARBA" id="ARBA00022434"/>
    </source>
</evidence>
<keyword evidence="9" id="KW-1185">Reference proteome</keyword>
<keyword evidence="3 6" id="KW-0479">Metal-binding</keyword>
<dbReference type="PANTHER" id="PTHR11431:SF127">
    <property type="entry name" value="BACTERIAL NON-HEME FERRITIN"/>
    <property type="match status" value="1"/>
</dbReference>
<evidence type="ECO:0000256" key="5">
    <source>
        <dbReference type="ARBA" id="ARBA00023004"/>
    </source>
</evidence>
<reference evidence="9" key="1">
    <citation type="submission" date="2017-01" db="EMBL/GenBank/DDBJ databases">
        <title>Draft genome of the species Salinivibrio costicola subsp. alcaliphilus.</title>
        <authorList>
            <person name="Lopez-Hermoso C."/>
            <person name="De La Haba R."/>
            <person name="Sanchez-Porro C."/>
            <person name="Ventosa A."/>
        </authorList>
    </citation>
    <scope>NUCLEOTIDE SEQUENCE [LARGE SCALE GENOMIC DNA]</scope>
    <source>
        <strain evidence="9">CBH448</strain>
    </source>
</reference>
<dbReference type="Pfam" id="PF00210">
    <property type="entry name" value="Ferritin"/>
    <property type="match status" value="1"/>
</dbReference>
<dbReference type="CDD" id="cd01055">
    <property type="entry name" value="Nonheme_Ferritin"/>
    <property type="match status" value="1"/>
</dbReference>
<dbReference type="InterPro" id="IPR041719">
    <property type="entry name" value="Ferritin_prok"/>
</dbReference>